<protein>
    <submittedName>
        <fullName evidence="1">Uncharacterized protein</fullName>
    </submittedName>
</protein>
<proteinExistence type="predicted"/>
<keyword evidence="4" id="KW-1185">Reference proteome</keyword>
<reference evidence="1" key="1">
    <citation type="submission" date="2021-02" db="EMBL/GenBank/DDBJ databases">
        <authorList>
            <person name="Nowell W R."/>
        </authorList>
    </citation>
    <scope>NUCLEOTIDE SEQUENCE</scope>
</reference>
<name>A0A816UI75_9BILA</name>
<dbReference type="EMBL" id="CAJNRF010009455">
    <property type="protein sequence ID" value="CAF2110687.1"/>
    <property type="molecule type" value="Genomic_DNA"/>
</dbReference>
<organism evidence="1 3">
    <name type="scientific">Rotaria magnacalcarata</name>
    <dbReference type="NCBI Taxonomy" id="392030"/>
    <lineage>
        <taxon>Eukaryota</taxon>
        <taxon>Metazoa</taxon>
        <taxon>Spiralia</taxon>
        <taxon>Gnathifera</taxon>
        <taxon>Rotifera</taxon>
        <taxon>Eurotatoria</taxon>
        <taxon>Bdelloidea</taxon>
        <taxon>Philodinida</taxon>
        <taxon>Philodinidae</taxon>
        <taxon>Rotaria</taxon>
    </lineage>
</organism>
<accession>A0A816UI75</accession>
<dbReference type="Proteomes" id="UP000663856">
    <property type="component" value="Unassembled WGS sequence"/>
</dbReference>
<comment type="caution">
    <text evidence="1">The sequence shown here is derived from an EMBL/GenBank/DDBJ whole genome shotgun (WGS) entry which is preliminary data.</text>
</comment>
<evidence type="ECO:0000313" key="3">
    <source>
        <dbReference type="Proteomes" id="UP000663856"/>
    </source>
</evidence>
<dbReference type="EMBL" id="CAJOBG010008556">
    <property type="protein sequence ID" value="CAF4246234.1"/>
    <property type="molecule type" value="Genomic_DNA"/>
</dbReference>
<evidence type="ECO:0000313" key="4">
    <source>
        <dbReference type="Proteomes" id="UP000663866"/>
    </source>
</evidence>
<evidence type="ECO:0000313" key="2">
    <source>
        <dbReference type="EMBL" id="CAF4246234.1"/>
    </source>
</evidence>
<dbReference type="AlphaFoldDB" id="A0A816UI75"/>
<gene>
    <name evidence="2" type="ORF">OVN521_LOCUS28774</name>
    <name evidence="1" type="ORF">WKI299_LOCUS22214</name>
</gene>
<dbReference type="Proteomes" id="UP000663866">
    <property type="component" value="Unassembled WGS sequence"/>
</dbReference>
<evidence type="ECO:0000313" key="1">
    <source>
        <dbReference type="EMBL" id="CAF2110687.1"/>
    </source>
</evidence>
<sequence length="73" mass="8783">MRVRIQTSTLSIVATTVLNRPDPLRDNGRQLDHDMDTKLFDNDQQIEFQCRMILNENDRKYFLLTYTRHPIPY</sequence>